<evidence type="ECO:0000256" key="2">
    <source>
        <dbReference type="ARBA" id="ARBA00022448"/>
    </source>
</evidence>
<feature type="transmembrane region" description="Helical" evidence="5">
    <location>
        <begin position="247"/>
        <end position="268"/>
    </location>
</feature>
<dbReference type="GO" id="GO:0034058">
    <property type="term" value="P:endosomal vesicle fusion"/>
    <property type="evidence" value="ECO:0007669"/>
    <property type="project" value="TreeGrafter"/>
</dbReference>
<dbReference type="InterPro" id="IPR045340">
    <property type="entry name" value="DUF6533"/>
</dbReference>
<comment type="subcellular location">
    <subcellularLocation>
        <location evidence="1">Cytoplasm</location>
    </subcellularLocation>
</comment>
<reference evidence="7" key="1">
    <citation type="submission" date="2023-11" db="EMBL/GenBank/DDBJ databases">
        <authorList>
            <person name="De Vega J J."/>
            <person name="De Vega J J."/>
        </authorList>
    </citation>
    <scope>NUCLEOTIDE SEQUENCE</scope>
</reference>
<feature type="transmembrane region" description="Helical" evidence="5">
    <location>
        <begin position="204"/>
        <end position="226"/>
    </location>
</feature>
<sequence length="696" mass="76268">MDLVSLTPQENKQLMILISDAKLTNYLAVAAFVILLLTDDSFEHFTTFQEECDYVWRSPNSLSSVLYIWVSSGLSLENQTNQTKPRSDTSACLLLPSPSGVRPISVPDPRSSQAAMCTVHVKNQGQVASSSIIVVTADCVLALRVWILYGRPKTMLYFFGFLILAEATGFIYVGYRTVSPLRDTFIHLGSILPGCYSQADHRILAYYALPEMSLSVIMFAMTVYKCRVSSILSRDKGIGRTPIVTIFLRDGLLWFVAVLAISVVKLILWHGGRPTLVEVPILPATALVAVIGARVLLNIKRLAAPSNDATLQSTSASMSGDVIVFAAALRRHDSDFTQGTALQDNASTWLSRPSCAFDAMTSAPTNPVEIPPFQLQTLITQCDARCAQALGSEIYMGCQNGELLRYALQADDPSTLESYSLLSRQSVPGEKPIDEIVLLPSILRVLVRSDSQLFFFTLPSLDPIPANVIKPLRHVFALAVDQNHLKRALPPPSAPPSNEGVDFCIIKRSSIALFNLRDRLYYQKEIPLPNGAILARRSGQYLCIADKEQYSTIDLANASMTPLLPVSQAYDVPFEGTPIICVTNDEPTEFLILSWTGNSTLGLFVSGSGDPVRGTLEWPAYPRAVVLDYPYVAALLPNRTVEIHSIETQTIAQVLPAPIDGTETRLSLSAALNGYLVPSTQKSDKIRRVSVPLLRS</sequence>
<keyword evidence="8" id="KW-1185">Reference proteome</keyword>
<evidence type="ECO:0000313" key="8">
    <source>
        <dbReference type="Proteomes" id="UP001295794"/>
    </source>
</evidence>
<feature type="transmembrane region" description="Helical" evidence="5">
    <location>
        <begin position="280"/>
        <end position="297"/>
    </location>
</feature>
<dbReference type="EMBL" id="CAVNYO010000403">
    <property type="protein sequence ID" value="CAK5274686.1"/>
    <property type="molecule type" value="Genomic_DNA"/>
</dbReference>
<dbReference type="InterPro" id="IPR001180">
    <property type="entry name" value="CNH_dom"/>
</dbReference>
<name>A0AAD2HF35_9AGAR</name>
<dbReference type="PANTHER" id="PTHR12894:SF27">
    <property type="entry name" value="TRANSFORMING GROWTH FACTOR-BETA RECEPTOR-ASSOCIATED PROTEIN 1"/>
    <property type="match status" value="1"/>
</dbReference>
<evidence type="ECO:0000256" key="4">
    <source>
        <dbReference type="ARBA" id="ARBA00022927"/>
    </source>
</evidence>
<dbReference type="Proteomes" id="UP001295794">
    <property type="component" value="Unassembled WGS sequence"/>
</dbReference>
<dbReference type="GO" id="GO:0006914">
    <property type="term" value="P:autophagy"/>
    <property type="evidence" value="ECO:0007669"/>
    <property type="project" value="TreeGrafter"/>
</dbReference>
<keyword evidence="5" id="KW-0812">Transmembrane</keyword>
<dbReference type="AlphaFoldDB" id="A0AAD2HF35"/>
<dbReference type="InterPro" id="IPR032914">
    <property type="entry name" value="Vam6/VPS39/TRAP1"/>
</dbReference>
<keyword evidence="5" id="KW-1133">Transmembrane helix</keyword>
<evidence type="ECO:0000256" key="5">
    <source>
        <dbReference type="SAM" id="Phobius"/>
    </source>
</evidence>
<evidence type="ECO:0000313" key="7">
    <source>
        <dbReference type="EMBL" id="CAK5274686.1"/>
    </source>
</evidence>
<keyword evidence="5" id="KW-0472">Membrane</keyword>
<protein>
    <recommendedName>
        <fullName evidence="6">CNH domain-containing protein</fullName>
    </recommendedName>
</protein>
<dbReference type="Pfam" id="PF20151">
    <property type="entry name" value="DUF6533"/>
    <property type="match status" value="1"/>
</dbReference>
<dbReference type="GO" id="GO:0016020">
    <property type="term" value="C:membrane"/>
    <property type="evidence" value="ECO:0007669"/>
    <property type="project" value="TreeGrafter"/>
</dbReference>
<proteinExistence type="predicted"/>
<gene>
    <name evidence="7" type="ORF">MYCIT1_LOCUS21983</name>
</gene>
<keyword evidence="2" id="KW-0813">Transport</keyword>
<accession>A0AAD2HF35</accession>
<keyword evidence="3" id="KW-0963">Cytoplasm</keyword>
<feature type="domain" description="CNH" evidence="6">
    <location>
        <begin position="381"/>
        <end position="670"/>
    </location>
</feature>
<evidence type="ECO:0000256" key="1">
    <source>
        <dbReference type="ARBA" id="ARBA00004496"/>
    </source>
</evidence>
<feature type="transmembrane region" description="Helical" evidence="5">
    <location>
        <begin position="127"/>
        <end position="149"/>
    </location>
</feature>
<organism evidence="7 8">
    <name type="scientific">Mycena citricolor</name>
    <dbReference type="NCBI Taxonomy" id="2018698"/>
    <lineage>
        <taxon>Eukaryota</taxon>
        <taxon>Fungi</taxon>
        <taxon>Dikarya</taxon>
        <taxon>Basidiomycota</taxon>
        <taxon>Agaricomycotina</taxon>
        <taxon>Agaricomycetes</taxon>
        <taxon>Agaricomycetidae</taxon>
        <taxon>Agaricales</taxon>
        <taxon>Marasmiineae</taxon>
        <taxon>Mycenaceae</taxon>
        <taxon>Mycena</taxon>
    </lineage>
</organism>
<dbReference type="PANTHER" id="PTHR12894">
    <property type="entry name" value="CNH DOMAIN CONTAINING"/>
    <property type="match status" value="1"/>
</dbReference>
<comment type="caution">
    <text evidence="7">The sequence shown here is derived from an EMBL/GenBank/DDBJ whole genome shotgun (WGS) entry which is preliminary data.</text>
</comment>
<dbReference type="GO" id="GO:0005737">
    <property type="term" value="C:cytoplasm"/>
    <property type="evidence" value="ECO:0007669"/>
    <property type="project" value="UniProtKB-SubCell"/>
</dbReference>
<dbReference type="GO" id="GO:0015031">
    <property type="term" value="P:protein transport"/>
    <property type="evidence" value="ECO:0007669"/>
    <property type="project" value="UniProtKB-KW"/>
</dbReference>
<evidence type="ECO:0000256" key="3">
    <source>
        <dbReference type="ARBA" id="ARBA00022490"/>
    </source>
</evidence>
<dbReference type="Pfam" id="PF00780">
    <property type="entry name" value="CNH"/>
    <property type="match status" value="1"/>
</dbReference>
<evidence type="ECO:0000259" key="6">
    <source>
        <dbReference type="PROSITE" id="PS50219"/>
    </source>
</evidence>
<keyword evidence="4" id="KW-0653">Protein transport</keyword>
<feature type="transmembrane region" description="Helical" evidence="5">
    <location>
        <begin position="156"/>
        <end position="175"/>
    </location>
</feature>
<dbReference type="PROSITE" id="PS50219">
    <property type="entry name" value="CNH"/>
    <property type="match status" value="1"/>
</dbReference>